<gene>
    <name evidence="8" type="ORF">ACFSTF_15130</name>
</gene>
<feature type="transmembrane region" description="Helical" evidence="7">
    <location>
        <begin position="180"/>
        <end position="198"/>
    </location>
</feature>
<dbReference type="Pfam" id="PF00375">
    <property type="entry name" value="SDF"/>
    <property type="match status" value="1"/>
</dbReference>
<feature type="transmembrane region" description="Helical" evidence="7">
    <location>
        <begin position="142"/>
        <end position="159"/>
    </location>
</feature>
<evidence type="ECO:0000256" key="4">
    <source>
        <dbReference type="ARBA" id="ARBA00022692"/>
    </source>
</evidence>
<feature type="transmembrane region" description="Helical" evidence="7">
    <location>
        <begin position="290"/>
        <end position="312"/>
    </location>
</feature>
<dbReference type="PRINTS" id="PR00173">
    <property type="entry name" value="EDTRNSPORT"/>
</dbReference>
<keyword evidence="6 7" id="KW-0472">Membrane</keyword>
<feature type="transmembrane region" description="Helical" evidence="7">
    <location>
        <begin position="324"/>
        <end position="347"/>
    </location>
</feature>
<dbReference type="InterPro" id="IPR036458">
    <property type="entry name" value="Na:dicarbo_symporter_sf"/>
</dbReference>
<evidence type="ECO:0000256" key="2">
    <source>
        <dbReference type="ARBA" id="ARBA00022448"/>
    </source>
</evidence>
<keyword evidence="3" id="KW-1003">Cell membrane</keyword>
<name>A0ABW5PV68_9BACI</name>
<feature type="transmembrane region" description="Helical" evidence="7">
    <location>
        <begin position="210"/>
        <end position="230"/>
    </location>
</feature>
<evidence type="ECO:0000313" key="9">
    <source>
        <dbReference type="Proteomes" id="UP001597458"/>
    </source>
</evidence>
<dbReference type="EMBL" id="JBHUMR010000023">
    <property type="protein sequence ID" value="MFD2618622.1"/>
    <property type="molecule type" value="Genomic_DNA"/>
</dbReference>
<keyword evidence="4 7" id="KW-0812">Transmembrane</keyword>
<organism evidence="8 9">
    <name type="scientific">Terrilactibacillus laevilacticus</name>
    <dbReference type="NCBI Taxonomy" id="1380157"/>
    <lineage>
        <taxon>Bacteria</taxon>
        <taxon>Bacillati</taxon>
        <taxon>Bacillota</taxon>
        <taxon>Bacilli</taxon>
        <taxon>Bacillales</taxon>
        <taxon>Bacillaceae</taxon>
        <taxon>Terrilactibacillus</taxon>
    </lineage>
</organism>
<feature type="transmembrane region" description="Helical" evidence="7">
    <location>
        <begin position="37"/>
        <end position="58"/>
    </location>
</feature>
<keyword evidence="2" id="KW-0813">Transport</keyword>
<keyword evidence="9" id="KW-1185">Reference proteome</keyword>
<feature type="transmembrane region" description="Helical" evidence="7">
    <location>
        <begin position="70"/>
        <end position="93"/>
    </location>
</feature>
<dbReference type="Proteomes" id="UP001597458">
    <property type="component" value="Unassembled WGS sequence"/>
</dbReference>
<feature type="transmembrane region" description="Helical" evidence="7">
    <location>
        <begin position="353"/>
        <end position="370"/>
    </location>
</feature>
<evidence type="ECO:0000256" key="1">
    <source>
        <dbReference type="ARBA" id="ARBA00004651"/>
    </source>
</evidence>
<dbReference type="InterPro" id="IPR001991">
    <property type="entry name" value="Na-dicarboxylate_symporter"/>
</dbReference>
<proteinExistence type="predicted"/>
<protein>
    <submittedName>
        <fullName evidence="8">Dicarboxylate/amino acid:cation symporter</fullName>
    </submittedName>
</protein>
<reference evidence="9" key="1">
    <citation type="journal article" date="2019" name="Int. J. Syst. Evol. Microbiol.">
        <title>The Global Catalogue of Microorganisms (GCM) 10K type strain sequencing project: providing services to taxonomists for standard genome sequencing and annotation.</title>
        <authorList>
            <consortium name="The Broad Institute Genomics Platform"/>
            <consortium name="The Broad Institute Genome Sequencing Center for Infectious Disease"/>
            <person name="Wu L."/>
            <person name="Ma J."/>
        </authorList>
    </citation>
    <scope>NUCLEOTIDE SEQUENCE [LARGE SCALE GENOMIC DNA]</scope>
    <source>
        <strain evidence="9">TISTR 2241</strain>
    </source>
</reference>
<comment type="subcellular location">
    <subcellularLocation>
        <location evidence="1">Cell membrane</location>
        <topology evidence="1">Multi-pass membrane protein</topology>
    </subcellularLocation>
</comment>
<accession>A0ABW5PV68</accession>
<comment type="caution">
    <text evidence="8">The sequence shown here is derived from an EMBL/GenBank/DDBJ whole genome shotgun (WGS) entry which is preliminary data.</text>
</comment>
<dbReference type="RefSeq" id="WP_141191739.1">
    <property type="nucleotide sequence ID" value="NZ_JBHUMR010000023.1"/>
</dbReference>
<sequence>MKKIPLGLQIFIAAILGVIVGATSKTLGLELKFLGDAFIKMIQMTIVPLIFPLVVLGISQMKSVKNLGRLAGKAILYFEIITTIIIIFSIFLANITGIGKNVNLDGGNTKLMDGISRHIDFQTFFLDIIPNNIFTAFSNGKLLPIIFFAVFVGIAMASLGAKVKPVEDGLEAISNIMFKVLNYVVKFSPIGVFGYLAFNTANYGFSGLKAIAGLIVVTYIGLLVVVFILFPIVAKIYGVKYFELLRTIGDLLLIAFTTRSSEVVLAPLTQRLEKYGAHNSVVSFVLPLGYSFNLDGGTLYLAPAILFLANAYGLDLSLIQQIEVVGLVMLLSKGMAAVASASIVVIMSAATTLGIPLEGIAMIMAVDFLMDMGRTTTNVIGNSLATIAMAKSEKKFRLKDNEINDKSVAV</sequence>
<evidence type="ECO:0000313" key="8">
    <source>
        <dbReference type="EMBL" id="MFD2618622.1"/>
    </source>
</evidence>
<evidence type="ECO:0000256" key="7">
    <source>
        <dbReference type="SAM" id="Phobius"/>
    </source>
</evidence>
<evidence type="ECO:0000256" key="3">
    <source>
        <dbReference type="ARBA" id="ARBA00022475"/>
    </source>
</evidence>
<dbReference type="Gene3D" id="1.10.3860.10">
    <property type="entry name" value="Sodium:dicarboxylate symporter"/>
    <property type="match status" value="1"/>
</dbReference>
<dbReference type="PANTHER" id="PTHR42865:SF7">
    <property type="entry name" value="PROTON_GLUTAMATE-ASPARTATE SYMPORTER"/>
    <property type="match status" value="1"/>
</dbReference>
<evidence type="ECO:0000256" key="6">
    <source>
        <dbReference type="ARBA" id="ARBA00023136"/>
    </source>
</evidence>
<dbReference type="PANTHER" id="PTHR42865">
    <property type="entry name" value="PROTON/GLUTAMATE-ASPARTATE SYMPORTER"/>
    <property type="match status" value="1"/>
</dbReference>
<evidence type="ECO:0000256" key="5">
    <source>
        <dbReference type="ARBA" id="ARBA00022989"/>
    </source>
</evidence>
<dbReference type="SUPFAM" id="SSF118215">
    <property type="entry name" value="Proton glutamate symport protein"/>
    <property type="match status" value="1"/>
</dbReference>
<keyword evidence="5 7" id="KW-1133">Transmembrane helix</keyword>